<dbReference type="GO" id="GO:0003677">
    <property type="term" value="F:DNA binding"/>
    <property type="evidence" value="ECO:0007669"/>
    <property type="project" value="InterPro"/>
</dbReference>
<feature type="domain" description="HTH cro/C1-type" evidence="1">
    <location>
        <begin position="14"/>
        <end position="46"/>
    </location>
</feature>
<dbReference type="Proteomes" id="UP000184251">
    <property type="component" value="Unassembled WGS sequence"/>
</dbReference>
<evidence type="ECO:0000313" key="2">
    <source>
        <dbReference type="EMBL" id="SHE69512.1"/>
    </source>
</evidence>
<dbReference type="AlphaFoldDB" id="A0A1M4VL09"/>
<proteinExistence type="predicted"/>
<protein>
    <submittedName>
        <fullName evidence="2">Helix-turn-helix</fullName>
    </submittedName>
</protein>
<name>A0A1M4VL09_9FIRM</name>
<gene>
    <name evidence="2" type="ORF">SAMN02746064_01027</name>
</gene>
<dbReference type="InterPro" id="IPR010982">
    <property type="entry name" value="Lambda_DNA-bd_dom_sf"/>
</dbReference>
<dbReference type="OrthoDB" id="2736986at2"/>
<accession>A0A1M4VL09</accession>
<evidence type="ECO:0000259" key="1">
    <source>
        <dbReference type="Pfam" id="PF01381"/>
    </source>
</evidence>
<reference evidence="2 3" key="1">
    <citation type="submission" date="2016-11" db="EMBL/GenBank/DDBJ databases">
        <authorList>
            <person name="Jaros S."/>
            <person name="Januszkiewicz K."/>
            <person name="Wedrychowicz H."/>
        </authorList>
    </citation>
    <scope>NUCLEOTIDE SEQUENCE [LARGE SCALE GENOMIC DNA]</scope>
    <source>
        <strain evidence="2 3">DSM 14828</strain>
    </source>
</reference>
<evidence type="ECO:0000313" key="3">
    <source>
        <dbReference type="Proteomes" id="UP000184251"/>
    </source>
</evidence>
<dbReference type="InterPro" id="IPR001387">
    <property type="entry name" value="Cro/C1-type_HTH"/>
</dbReference>
<dbReference type="RefSeq" id="WP_073270012.1">
    <property type="nucleotide sequence ID" value="NZ_FQTU01000005.1"/>
</dbReference>
<keyword evidence="3" id="KW-1185">Reference proteome</keyword>
<dbReference type="Gene3D" id="1.10.260.40">
    <property type="entry name" value="lambda repressor-like DNA-binding domains"/>
    <property type="match status" value="1"/>
</dbReference>
<dbReference type="Pfam" id="PF01381">
    <property type="entry name" value="HTH_3"/>
    <property type="match status" value="1"/>
</dbReference>
<dbReference type="EMBL" id="FQTU01000005">
    <property type="protein sequence ID" value="SHE69512.1"/>
    <property type="molecule type" value="Genomic_DNA"/>
</dbReference>
<sequence>MKKRKLTTFGIEVKNKLTDLNITQKKLSEELGFSPVYLSMILYGERSGEKYINEIKKYLDL</sequence>
<dbReference type="SUPFAM" id="SSF47413">
    <property type="entry name" value="lambda repressor-like DNA-binding domains"/>
    <property type="match status" value="1"/>
</dbReference>
<organism evidence="2 3">
    <name type="scientific">Alkalibacter saccharofermentans DSM 14828</name>
    <dbReference type="NCBI Taxonomy" id="1120975"/>
    <lineage>
        <taxon>Bacteria</taxon>
        <taxon>Bacillati</taxon>
        <taxon>Bacillota</taxon>
        <taxon>Clostridia</taxon>
        <taxon>Eubacteriales</taxon>
        <taxon>Eubacteriaceae</taxon>
        <taxon>Alkalibacter</taxon>
    </lineage>
</organism>